<gene>
    <name evidence="1" type="ORF">HMH01_05745</name>
</gene>
<dbReference type="Proteomes" id="UP000572377">
    <property type="component" value="Unassembled WGS sequence"/>
</dbReference>
<dbReference type="Pfam" id="PF20132">
    <property type="entry name" value="DUF6522"/>
    <property type="match status" value="1"/>
</dbReference>
<dbReference type="AlphaFoldDB" id="A0A849L0X7"/>
<protein>
    <submittedName>
        <fullName evidence="1">Uncharacterized protein</fullName>
    </submittedName>
</protein>
<dbReference type="EMBL" id="JABFBC010000001">
    <property type="protein sequence ID" value="NNU79938.1"/>
    <property type="molecule type" value="Genomic_DNA"/>
</dbReference>
<sequence>MSGIERQGDGFVVDATLLAEAFGLKASEVRTRMRDGRIVSRCETGMDQDAGRWRLSFYHEGRACRFTVDEAGTILKRSTFDAPARKGTGGPE</sequence>
<name>A0A849L0X7_9RHOB</name>
<proteinExistence type="predicted"/>
<comment type="caution">
    <text evidence="1">The sequence shown here is derived from an EMBL/GenBank/DDBJ whole genome shotgun (WGS) entry which is preliminary data.</text>
</comment>
<dbReference type="InterPro" id="IPR045389">
    <property type="entry name" value="DUF6522"/>
</dbReference>
<keyword evidence="2" id="KW-1185">Reference proteome</keyword>
<evidence type="ECO:0000313" key="1">
    <source>
        <dbReference type="EMBL" id="NNU79938.1"/>
    </source>
</evidence>
<reference evidence="1 2" key="1">
    <citation type="submission" date="2020-05" db="EMBL/GenBank/DDBJ databases">
        <title>Gimesia benthica sp. nov., a novel planctomycete isolated from a deep-sea water sample of the Northwest Indian Ocean.</title>
        <authorList>
            <person name="Wang J."/>
            <person name="Ruan C."/>
            <person name="Song L."/>
            <person name="Zhu Y."/>
            <person name="Li A."/>
            <person name="Zheng X."/>
            <person name="Wang L."/>
            <person name="Lu Z."/>
            <person name="Huang Y."/>
            <person name="Du W."/>
            <person name="Zhou Y."/>
            <person name="Huang L."/>
            <person name="Dai X."/>
        </authorList>
    </citation>
    <scope>NUCLEOTIDE SEQUENCE [LARGE SCALE GENOMIC DNA]</scope>
    <source>
        <strain evidence="1 2">YYQ-30</strain>
    </source>
</reference>
<evidence type="ECO:0000313" key="2">
    <source>
        <dbReference type="Proteomes" id="UP000572377"/>
    </source>
</evidence>
<organism evidence="1 2">
    <name type="scientific">Halovulum dunhuangense</name>
    <dbReference type="NCBI Taxonomy" id="1505036"/>
    <lineage>
        <taxon>Bacteria</taxon>
        <taxon>Pseudomonadati</taxon>
        <taxon>Pseudomonadota</taxon>
        <taxon>Alphaproteobacteria</taxon>
        <taxon>Rhodobacterales</taxon>
        <taxon>Paracoccaceae</taxon>
        <taxon>Halovulum</taxon>
    </lineage>
</organism>
<dbReference type="RefSeq" id="WP_171323309.1">
    <property type="nucleotide sequence ID" value="NZ_JABFBC010000001.1"/>
</dbReference>
<accession>A0A849L0X7</accession>